<name>A0A4C1T3N1_EUMVA</name>
<dbReference type="Proteomes" id="UP000299102">
    <property type="component" value="Unassembled WGS sequence"/>
</dbReference>
<dbReference type="AlphaFoldDB" id="A0A4C1T3N1"/>
<reference evidence="1 2" key="1">
    <citation type="journal article" date="2019" name="Commun. Biol.">
        <title>The bagworm genome reveals a unique fibroin gene that provides high tensile strength.</title>
        <authorList>
            <person name="Kono N."/>
            <person name="Nakamura H."/>
            <person name="Ohtoshi R."/>
            <person name="Tomita M."/>
            <person name="Numata K."/>
            <person name="Arakawa K."/>
        </authorList>
    </citation>
    <scope>NUCLEOTIDE SEQUENCE [LARGE SCALE GENOMIC DNA]</scope>
</reference>
<keyword evidence="2" id="KW-1185">Reference proteome</keyword>
<evidence type="ECO:0000313" key="2">
    <source>
        <dbReference type="Proteomes" id="UP000299102"/>
    </source>
</evidence>
<evidence type="ECO:0000313" key="1">
    <source>
        <dbReference type="EMBL" id="GBP08180.1"/>
    </source>
</evidence>
<organism evidence="1 2">
    <name type="scientific">Eumeta variegata</name>
    <name type="common">Bagworm moth</name>
    <name type="synonym">Eumeta japonica</name>
    <dbReference type="NCBI Taxonomy" id="151549"/>
    <lineage>
        <taxon>Eukaryota</taxon>
        <taxon>Metazoa</taxon>
        <taxon>Ecdysozoa</taxon>
        <taxon>Arthropoda</taxon>
        <taxon>Hexapoda</taxon>
        <taxon>Insecta</taxon>
        <taxon>Pterygota</taxon>
        <taxon>Neoptera</taxon>
        <taxon>Endopterygota</taxon>
        <taxon>Lepidoptera</taxon>
        <taxon>Glossata</taxon>
        <taxon>Ditrysia</taxon>
        <taxon>Tineoidea</taxon>
        <taxon>Psychidae</taxon>
        <taxon>Oiketicinae</taxon>
        <taxon>Eumeta</taxon>
    </lineage>
</organism>
<proteinExistence type="predicted"/>
<accession>A0A4C1T3N1</accession>
<sequence>MRTTHETQPSRVPLSAPLGQLTRRSHSLDPLEAKKKREKFLNFQRKEIALLDHGNEKLIGTLVNGLSNATGRRSDLAKFQLVRFARRFYNVSASRYNSRECHLASDVGKKRAAADRSVEWERRKALASSRLGQFITFLGRELGIHRSLKTLKGGTGYHKFEKPRNKPICKRLVTPSCVRQLDNVKAAQCGANIDMSYQEPRLVGAVRRTRKSLLFVLNNNPTASRATTLAYQSDPERRPRSICIRTTYFLS</sequence>
<gene>
    <name evidence="1" type="ORF">EVAR_2960_1</name>
</gene>
<comment type="caution">
    <text evidence="1">The sequence shown here is derived from an EMBL/GenBank/DDBJ whole genome shotgun (WGS) entry which is preliminary data.</text>
</comment>
<protein>
    <submittedName>
        <fullName evidence="1">Uncharacterized protein</fullName>
    </submittedName>
</protein>
<dbReference type="EMBL" id="BGZK01000029">
    <property type="protein sequence ID" value="GBP08180.1"/>
    <property type="molecule type" value="Genomic_DNA"/>
</dbReference>